<dbReference type="SMART" id="SM00448">
    <property type="entry name" value="REC"/>
    <property type="match status" value="1"/>
</dbReference>
<dbReference type="InterPro" id="IPR050595">
    <property type="entry name" value="Bact_response_regulator"/>
</dbReference>
<organism evidence="4 5">
    <name type="scientific">candidate division WWE3 bacterium GW2011_GWF1_42_14</name>
    <dbReference type="NCBI Taxonomy" id="1619138"/>
    <lineage>
        <taxon>Bacteria</taxon>
        <taxon>Katanobacteria</taxon>
    </lineage>
</organism>
<evidence type="ECO:0000256" key="2">
    <source>
        <dbReference type="PROSITE-ProRule" id="PRU00169"/>
    </source>
</evidence>
<dbReference type="PROSITE" id="PS50110">
    <property type="entry name" value="RESPONSE_REGULATORY"/>
    <property type="match status" value="1"/>
</dbReference>
<accession>A0A0G0YR45</accession>
<comment type="caution">
    <text evidence="4">The sequence shown here is derived from an EMBL/GenBank/DDBJ whole genome shotgun (WGS) entry which is preliminary data.</text>
</comment>
<reference evidence="4 5" key="1">
    <citation type="journal article" date="2015" name="Nature">
        <title>rRNA introns, odd ribosomes, and small enigmatic genomes across a large radiation of phyla.</title>
        <authorList>
            <person name="Brown C.T."/>
            <person name="Hug L.A."/>
            <person name="Thomas B.C."/>
            <person name="Sharon I."/>
            <person name="Castelle C.J."/>
            <person name="Singh A."/>
            <person name="Wilkins M.J."/>
            <person name="Williams K.H."/>
            <person name="Banfield J.F."/>
        </authorList>
    </citation>
    <scope>NUCLEOTIDE SEQUENCE [LARGE SCALE GENOMIC DNA]</scope>
</reference>
<dbReference type="PANTHER" id="PTHR44591">
    <property type="entry name" value="STRESS RESPONSE REGULATOR PROTEIN 1"/>
    <property type="match status" value="1"/>
</dbReference>
<dbReference type="InterPro" id="IPR011006">
    <property type="entry name" value="CheY-like_superfamily"/>
</dbReference>
<dbReference type="EMBL" id="LCCU01000004">
    <property type="protein sequence ID" value="KKS39100.1"/>
    <property type="molecule type" value="Genomic_DNA"/>
</dbReference>
<dbReference type="GO" id="GO:0000160">
    <property type="term" value="P:phosphorelay signal transduction system"/>
    <property type="evidence" value="ECO:0007669"/>
    <property type="project" value="InterPro"/>
</dbReference>
<name>A0A0G0YR45_UNCKA</name>
<evidence type="ECO:0000256" key="1">
    <source>
        <dbReference type="ARBA" id="ARBA00022553"/>
    </source>
</evidence>
<evidence type="ECO:0000259" key="3">
    <source>
        <dbReference type="PROSITE" id="PS50110"/>
    </source>
</evidence>
<dbReference type="InterPro" id="IPR001789">
    <property type="entry name" value="Sig_transdc_resp-reg_receiver"/>
</dbReference>
<gene>
    <name evidence="4" type="ORF">UV00_C0004G0026</name>
</gene>
<feature type="domain" description="Response regulatory" evidence="3">
    <location>
        <begin position="3"/>
        <end position="119"/>
    </location>
</feature>
<proteinExistence type="predicted"/>
<dbReference type="Proteomes" id="UP000033847">
    <property type="component" value="Unassembled WGS sequence"/>
</dbReference>
<evidence type="ECO:0000313" key="5">
    <source>
        <dbReference type="Proteomes" id="UP000033847"/>
    </source>
</evidence>
<protein>
    <submittedName>
        <fullName evidence="4">Two component heavy metal response transcriptional regulator, winged helix family protein</fullName>
    </submittedName>
</protein>
<dbReference type="SUPFAM" id="SSF52172">
    <property type="entry name" value="CheY-like"/>
    <property type="match status" value="1"/>
</dbReference>
<feature type="modified residue" description="4-aspartylphosphate" evidence="2">
    <location>
        <position position="52"/>
    </location>
</feature>
<dbReference type="Gene3D" id="3.40.50.2300">
    <property type="match status" value="1"/>
</dbReference>
<evidence type="ECO:0000313" key="4">
    <source>
        <dbReference type="EMBL" id="KKS39100.1"/>
    </source>
</evidence>
<dbReference type="Pfam" id="PF00072">
    <property type="entry name" value="Response_reg"/>
    <property type="match status" value="1"/>
</dbReference>
<keyword evidence="1 2" id="KW-0597">Phosphoprotein</keyword>
<sequence>MKRILIVEDEISLNDSLKGALLDANFEVEQAYNGLEGLSFALNHDFDLIILDILMPTKDGYDFIYNYTFKKEKPLPILVLSNLSGLEDKMKQYTKVKLSYMVKAEVSLDTIVKKVKSLTK</sequence>
<dbReference type="AlphaFoldDB" id="A0A0G0YR45"/>
<dbReference type="PANTHER" id="PTHR44591:SF3">
    <property type="entry name" value="RESPONSE REGULATORY DOMAIN-CONTAINING PROTEIN"/>
    <property type="match status" value="1"/>
</dbReference>